<dbReference type="InterPro" id="IPR025227">
    <property type="entry name" value="DUF4169"/>
</dbReference>
<organism evidence="2 3">
    <name type="scientific">Fulvimarina endophytica</name>
    <dbReference type="NCBI Taxonomy" id="2293836"/>
    <lineage>
        <taxon>Bacteria</taxon>
        <taxon>Pseudomonadati</taxon>
        <taxon>Pseudomonadota</taxon>
        <taxon>Alphaproteobacteria</taxon>
        <taxon>Hyphomicrobiales</taxon>
        <taxon>Aurantimonadaceae</taxon>
        <taxon>Fulvimarina</taxon>
    </lineage>
</organism>
<comment type="caution">
    <text evidence="2">The sequence shown here is derived from an EMBL/GenBank/DDBJ whole genome shotgun (WGS) entry which is preliminary data.</text>
</comment>
<dbReference type="Pfam" id="PF13770">
    <property type="entry name" value="DUF4169"/>
    <property type="match status" value="1"/>
</dbReference>
<dbReference type="AlphaFoldDB" id="A0A371X061"/>
<evidence type="ECO:0000256" key="1">
    <source>
        <dbReference type="SAM" id="MobiDB-lite"/>
    </source>
</evidence>
<reference evidence="2 3" key="1">
    <citation type="submission" date="2018-08" db="EMBL/GenBank/DDBJ databases">
        <title>Fulvimarina sp. 85, whole genome shotgun sequence.</title>
        <authorList>
            <person name="Tuo L."/>
        </authorList>
    </citation>
    <scope>NUCLEOTIDE SEQUENCE [LARGE SCALE GENOMIC DNA]</scope>
    <source>
        <strain evidence="2 3">85</strain>
    </source>
</reference>
<protein>
    <submittedName>
        <fullName evidence="2">DUF4169 family protein</fullName>
    </submittedName>
</protein>
<feature type="compositionally biased region" description="Basic and acidic residues" evidence="1">
    <location>
        <begin position="66"/>
        <end position="87"/>
    </location>
</feature>
<dbReference type="Proteomes" id="UP000264310">
    <property type="component" value="Unassembled WGS sequence"/>
</dbReference>
<keyword evidence="3" id="KW-1185">Reference proteome</keyword>
<dbReference type="EMBL" id="QURL01000006">
    <property type="protein sequence ID" value="RFC62618.1"/>
    <property type="molecule type" value="Genomic_DNA"/>
</dbReference>
<feature type="region of interest" description="Disordered" evidence="1">
    <location>
        <begin position="21"/>
        <end position="87"/>
    </location>
</feature>
<evidence type="ECO:0000313" key="3">
    <source>
        <dbReference type="Proteomes" id="UP000264310"/>
    </source>
</evidence>
<name>A0A371X061_9HYPH</name>
<proteinExistence type="predicted"/>
<sequence>MAEIVNLRRARKAKARSEREAAAAENRILHGLPGAVRSAEAARRERADQVLDGHRLAEAGGSEDGPSSRRTDAIEDAGSRRDTESSS</sequence>
<dbReference type="RefSeq" id="WP_116684142.1">
    <property type="nucleotide sequence ID" value="NZ_QURL01000006.1"/>
</dbReference>
<evidence type="ECO:0000313" key="2">
    <source>
        <dbReference type="EMBL" id="RFC62618.1"/>
    </source>
</evidence>
<feature type="compositionally biased region" description="Basic and acidic residues" evidence="1">
    <location>
        <begin position="40"/>
        <end position="57"/>
    </location>
</feature>
<gene>
    <name evidence="2" type="ORF">DYI37_15380</name>
</gene>
<accession>A0A371X061</accession>